<feature type="chain" id="PRO_5038782031" description="DUF6850 domain-containing protein" evidence="1">
    <location>
        <begin position="25"/>
        <end position="511"/>
    </location>
</feature>
<keyword evidence="1" id="KW-0732">Signal</keyword>
<dbReference type="Proteomes" id="UP000823597">
    <property type="component" value="Unassembled WGS sequence"/>
</dbReference>
<dbReference type="Pfam" id="PF21012">
    <property type="entry name" value="DUF6850"/>
    <property type="match status" value="1"/>
</dbReference>
<evidence type="ECO:0000313" key="3">
    <source>
        <dbReference type="EMBL" id="MBO8464657.1"/>
    </source>
</evidence>
<evidence type="ECO:0000313" key="4">
    <source>
        <dbReference type="Proteomes" id="UP000823597"/>
    </source>
</evidence>
<accession>A0A9D9N8Z4</accession>
<evidence type="ECO:0000259" key="2">
    <source>
        <dbReference type="Pfam" id="PF21012"/>
    </source>
</evidence>
<name>A0A9D9N8Z4_9BACT</name>
<feature type="domain" description="DUF6850" evidence="2">
    <location>
        <begin position="56"/>
        <end position="511"/>
    </location>
</feature>
<dbReference type="EMBL" id="JADIME010000016">
    <property type="protein sequence ID" value="MBO8464657.1"/>
    <property type="molecule type" value="Genomic_DNA"/>
</dbReference>
<reference evidence="3" key="1">
    <citation type="submission" date="2020-10" db="EMBL/GenBank/DDBJ databases">
        <authorList>
            <person name="Gilroy R."/>
        </authorList>
    </citation>
    <scope>NUCLEOTIDE SEQUENCE</scope>
    <source>
        <strain evidence="3">10037</strain>
    </source>
</reference>
<reference evidence="3" key="2">
    <citation type="journal article" date="2021" name="PeerJ">
        <title>Extensive microbial diversity within the chicken gut microbiome revealed by metagenomics and culture.</title>
        <authorList>
            <person name="Gilroy R."/>
            <person name="Ravi A."/>
            <person name="Getino M."/>
            <person name="Pursley I."/>
            <person name="Horton D.L."/>
            <person name="Alikhan N.F."/>
            <person name="Baker D."/>
            <person name="Gharbi K."/>
            <person name="Hall N."/>
            <person name="Watson M."/>
            <person name="Adriaenssens E.M."/>
            <person name="Foster-Nyarko E."/>
            <person name="Jarju S."/>
            <person name="Secka A."/>
            <person name="Antonio M."/>
            <person name="Oren A."/>
            <person name="Chaudhuri R.R."/>
            <person name="La Ragione R."/>
            <person name="Hildebrand F."/>
            <person name="Pallen M.J."/>
        </authorList>
    </citation>
    <scope>NUCLEOTIDE SEQUENCE</scope>
    <source>
        <strain evidence="3">10037</strain>
    </source>
</reference>
<feature type="signal peptide" evidence="1">
    <location>
        <begin position="1"/>
        <end position="24"/>
    </location>
</feature>
<sequence length="511" mass="56296">MKLNIASGVLAVLYVLSHPMPLTAQTSSDTVDVNGRTYGLSSALYGVGKEIYDNSPAANLYRQDLSFTEISASYSLRDESAALIVQEGDRFDAGNFNADSYIRLNDKSSAFANVEYVNGMKRNVLWNSSSDFLLLYPYVTADTVGGNLSHEKYMFSGGYSRKDGRFSYGVQASYRALHEYRRVDPRPRNITSDFNASISAGYSAGGSLVYVTVAGRIYRQISDVGFYNPTGANTSEIPMTGLGTYFERFTGTGAYLGTYHKGGGYSFRAGMVPKARRGWMAEVGFRSFTVRRLLSNQNDVPITSLNIMDLSGYVGYRGDKWGIAFSGKHERRTGTEMIIDNGASNIYNVLGASLMYLNGIWDTAVSAFFDFEMEKTLWTLTPVVGWLSSSAGYLFPERSMTYSRIYVRLPFMAVFGKSPWLLAVRAGASVAVNIGGGLDISSQEEEEAMSEMIRYGFSNLSASSSGGDCSLRAQRSLNRTMAVYMEGGCRYAYFTSGINMWMAEMKLGICF</sequence>
<dbReference type="InterPro" id="IPR049236">
    <property type="entry name" value="DUF6850"/>
</dbReference>
<comment type="caution">
    <text evidence="3">The sequence shown here is derived from an EMBL/GenBank/DDBJ whole genome shotgun (WGS) entry which is preliminary data.</text>
</comment>
<proteinExistence type="predicted"/>
<protein>
    <recommendedName>
        <fullName evidence="2">DUF6850 domain-containing protein</fullName>
    </recommendedName>
</protein>
<evidence type="ECO:0000256" key="1">
    <source>
        <dbReference type="SAM" id="SignalP"/>
    </source>
</evidence>
<gene>
    <name evidence="3" type="ORF">IAB93_01515</name>
</gene>
<organism evidence="3 4">
    <name type="scientific">Candidatus Merdivivens pullistercoris</name>
    <dbReference type="NCBI Taxonomy" id="2840873"/>
    <lineage>
        <taxon>Bacteria</taxon>
        <taxon>Pseudomonadati</taxon>
        <taxon>Bacteroidota</taxon>
        <taxon>Bacteroidia</taxon>
        <taxon>Bacteroidales</taxon>
        <taxon>Muribaculaceae</taxon>
        <taxon>Muribaculaceae incertae sedis</taxon>
        <taxon>Candidatus Merdivivens</taxon>
    </lineage>
</organism>
<dbReference type="AlphaFoldDB" id="A0A9D9N8Z4"/>